<evidence type="ECO:0000313" key="4">
    <source>
        <dbReference type="Proteomes" id="UP001168821"/>
    </source>
</evidence>
<evidence type="ECO:0000256" key="1">
    <source>
        <dbReference type="SAM" id="SignalP"/>
    </source>
</evidence>
<feature type="signal peptide" evidence="1">
    <location>
        <begin position="1"/>
        <end position="23"/>
    </location>
</feature>
<evidence type="ECO:0000259" key="2">
    <source>
        <dbReference type="SMART" id="SM00737"/>
    </source>
</evidence>
<proteinExistence type="predicted"/>
<dbReference type="EMBL" id="JALNTZ010000006">
    <property type="protein sequence ID" value="KAJ3649514.1"/>
    <property type="molecule type" value="Genomic_DNA"/>
</dbReference>
<dbReference type="InterPro" id="IPR003172">
    <property type="entry name" value="ML_dom"/>
</dbReference>
<feature type="chain" id="PRO_5041295845" description="MD-2-related lipid-recognition domain-containing protein" evidence="1">
    <location>
        <begin position="24"/>
        <end position="158"/>
    </location>
</feature>
<dbReference type="InterPro" id="IPR014756">
    <property type="entry name" value="Ig_E-set"/>
</dbReference>
<keyword evidence="4" id="KW-1185">Reference proteome</keyword>
<accession>A0AA38I940</accession>
<name>A0AA38I940_9CUCU</name>
<comment type="caution">
    <text evidence="3">The sequence shown here is derived from an EMBL/GenBank/DDBJ whole genome shotgun (WGS) entry which is preliminary data.</text>
</comment>
<protein>
    <recommendedName>
        <fullName evidence="2">MD-2-related lipid-recognition domain-containing protein</fullName>
    </recommendedName>
</protein>
<dbReference type="Pfam" id="PF02221">
    <property type="entry name" value="E1_DerP2_DerF2"/>
    <property type="match status" value="1"/>
</dbReference>
<reference evidence="3" key="1">
    <citation type="journal article" date="2023" name="G3 (Bethesda)">
        <title>Whole genome assemblies of Zophobas morio and Tenebrio molitor.</title>
        <authorList>
            <person name="Kaur S."/>
            <person name="Stinson S.A."/>
            <person name="diCenzo G.C."/>
        </authorList>
    </citation>
    <scope>NUCLEOTIDE SEQUENCE</scope>
    <source>
        <strain evidence="3">QUZm001</strain>
    </source>
</reference>
<feature type="domain" description="MD-2-related lipid-recognition" evidence="2">
    <location>
        <begin position="26"/>
        <end position="152"/>
    </location>
</feature>
<dbReference type="AlphaFoldDB" id="A0AA38I940"/>
<dbReference type="SMART" id="SM00737">
    <property type="entry name" value="ML"/>
    <property type="match status" value="1"/>
</dbReference>
<dbReference type="Proteomes" id="UP001168821">
    <property type="component" value="Unassembled WGS sequence"/>
</dbReference>
<organism evidence="3 4">
    <name type="scientific">Zophobas morio</name>
    <dbReference type="NCBI Taxonomy" id="2755281"/>
    <lineage>
        <taxon>Eukaryota</taxon>
        <taxon>Metazoa</taxon>
        <taxon>Ecdysozoa</taxon>
        <taxon>Arthropoda</taxon>
        <taxon>Hexapoda</taxon>
        <taxon>Insecta</taxon>
        <taxon>Pterygota</taxon>
        <taxon>Neoptera</taxon>
        <taxon>Endopterygota</taxon>
        <taxon>Coleoptera</taxon>
        <taxon>Polyphaga</taxon>
        <taxon>Cucujiformia</taxon>
        <taxon>Tenebrionidae</taxon>
        <taxon>Zophobas</taxon>
    </lineage>
</organism>
<sequence length="158" mass="17817">MLYKVLIFNFLGCLIFCSQSAYSLDIKDCGSYFSFDDIEVEGCEADYVACTLYIGHTLNISFTINTGTFNIDADLINDVVFIVSGGPKFNLTASPGNPCEVLTCPLDINYKATYEGYIYVDTKYQPLGNAYLQWIMETADEEEQLLCFQFPITLQYLD</sequence>
<dbReference type="Gene3D" id="2.60.40.770">
    <property type="match status" value="1"/>
</dbReference>
<gene>
    <name evidence="3" type="ORF">Zmor_021254</name>
</gene>
<evidence type="ECO:0000313" key="3">
    <source>
        <dbReference type="EMBL" id="KAJ3649514.1"/>
    </source>
</evidence>
<dbReference type="SUPFAM" id="SSF81296">
    <property type="entry name" value="E set domains"/>
    <property type="match status" value="1"/>
</dbReference>
<keyword evidence="1" id="KW-0732">Signal</keyword>